<dbReference type="Gene3D" id="3.10.450.40">
    <property type="match status" value="1"/>
</dbReference>
<sequence length="125" mass="14311">MALYSLAFPNMFSSESVNLYKDKQATLTNLKLLLATEVTSLFGDPGYGTRLMQTIYSQNDFVLRDLVIDEIYTAIKTYMPQMLVERKDISIIAEDDKLYAEIKAVSATDYTLDLYRIQLTDTEEI</sequence>
<name>A0A8S5LN13_9CAUD</name>
<reference evidence="1" key="1">
    <citation type="journal article" date="2021" name="Proc. Natl. Acad. Sci. U.S.A.">
        <title>A Catalog of Tens of Thousands of Viruses from Human Metagenomes Reveals Hidden Associations with Chronic Diseases.</title>
        <authorList>
            <person name="Tisza M.J."/>
            <person name="Buck C.B."/>
        </authorList>
    </citation>
    <scope>NUCLEOTIDE SEQUENCE</scope>
    <source>
        <strain evidence="1">Ctsf32</strain>
    </source>
</reference>
<dbReference type="EMBL" id="BK015882">
    <property type="protein sequence ID" value="DAD71461.1"/>
    <property type="molecule type" value="Genomic_DNA"/>
</dbReference>
<proteinExistence type="predicted"/>
<accession>A0A8S5LN13</accession>
<dbReference type="SUPFAM" id="SSF160719">
    <property type="entry name" value="gpW/gp25-like"/>
    <property type="match status" value="1"/>
</dbReference>
<protein>
    <submittedName>
        <fullName evidence="1">Putative tail lysozyme</fullName>
    </submittedName>
</protein>
<organism evidence="1">
    <name type="scientific">Siphoviridae sp. ctsf32</name>
    <dbReference type="NCBI Taxonomy" id="2827594"/>
    <lineage>
        <taxon>Viruses</taxon>
        <taxon>Duplodnaviria</taxon>
        <taxon>Heunggongvirae</taxon>
        <taxon>Uroviricota</taxon>
        <taxon>Caudoviricetes</taxon>
    </lineage>
</organism>
<evidence type="ECO:0000313" key="1">
    <source>
        <dbReference type="EMBL" id="DAD71461.1"/>
    </source>
</evidence>